<reference evidence="12 13" key="1">
    <citation type="submission" date="2018-06" db="EMBL/GenBank/DDBJ databases">
        <title>Genomic Encyclopedia of Type Strains, Phase IV (KMG-IV): sequencing the most valuable type-strain genomes for metagenomic binning, comparative biology and taxonomic classification.</title>
        <authorList>
            <person name="Goeker M."/>
        </authorList>
    </citation>
    <scope>NUCLEOTIDE SEQUENCE [LARGE SCALE GENOMIC DNA]</scope>
    <source>
        <strain evidence="12 13">DSM 18048</strain>
    </source>
</reference>
<dbReference type="Pfam" id="PF00512">
    <property type="entry name" value="HisKA"/>
    <property type="match status" value="1"/>
</dbReference>
<accession>A0A318SBB0</accession>
<evidence type="ECO:0000256" key="9">
    <source>
        <dbReference type="ARBA" id="ARBA00023136"/>
    </source>
</evidence>
<evidence type="ECO:0000256" key="4">
    <source>
        <dbReference type="ARBA" id="ARBA00022553"/>
    </source>
</evidence>
<comment type="catalytic activity">
    <reaction evidence="1">
        <text>ATP + protein L-histidine = ADP + protein N-phospho-L-histidine.</text>
        <dbReference type="EC" id="2.7.13.3"/>
    </reaction>
</comment>
<keyword evidence="9 10" id="KW-0472">Membrane</keyword>
<dbReference type="Proteomes" id="UP000248326">
    <property type="component" value="Unassembled WGS sequence"/>
</dbReference>
<dbReference type="InterPro" id="IPR003661">
    <property type="entry name" value="HisK_dim/P_dom"/>
</dbReference>
<dbReference type="EMBL" id="QJSX01000002">
    <property type="protein sequence ID" value="PYE55862.1"/>
    <property type="molecule type" value="Genomic_DNA"/>
</dbReference>
<gene>
    <name evidence="12" type="ORF">DES52_102228</name>
</gene>
<dbReference type="SMART" id="SM00388">
    <property type="entry name" value="HisKA"/>
    <property type="match status" value="1"/>
</dbReference>
<dbReference type="AlphaFoldDB" id="A0A318SBB0"/>
<dbReference type="InterPro" id="IPR036097">
    <property type="entry name" value="HisK_dim/P_sf"/>
</dbReference>
<evidence type="ECO:0000256" key="6">
    <source>
        <dbReference type="ARBA" id="ARBA00022692"/>
    </source>
</evidence>
<dbReference type="InterPro" id="IPR050428">
    <property type="entry name" value="TCS_sensor_his_kinase"/>
</dbReference>
<sequence>MKRLPTAHLRTLRVRMSFAVFVLLALALGALVVLSSVQLRRTSLESLDALLAEKARQVHHHMLDSSASPEALRDVLSDGVMLVDARVSLGARRWWESDVRDMPHASSLGFSDVDGWRMLRVEANGAAIEVGRPLAVVWATQRDYLRAALPVALFITVIGWALAWMVVRFKLRPLRDIAEWAARLDTRTDDLTPPALKYPDEIATVARALWSGVMRLRKVRERERTFLANASHDLRTPIAALQAEVEVALSRRRTADEYREVLERVWTKTQHFERLSVNLLTLNRVETALPDLRPLDLWSVAAEAVDRFMPLALCLNIDLDVEGEPSDIEGDEVLLARLLDNLLQNAFRATSPGKVLVAVRGTTLVVEDNGVGFPDEVLRRVDAAGSRRTQGFGVGLNVVFSIAELHGGKVTLERMEEGGSRVTVTLRAAHDARERAA</sequence>
<keyword evidence="7 12" id="KW-0418">Kinase</keyword>
<dbReference type="Pfam" id="PF02518">
    <property type="entry name" value="HATPase_c"/>
    <property type="match status" value="1"/>
</dbReference>
<evidence type="ECO:0000256" key="2">
    <source>
        <dbReference type="ARBA" id="ARBA00004370"/>
    </source>
</evidence>
<dbReference type="PANTHER" id="PTHR45436:SF5">
    <property type="entry name" value="SENSOR HISTIDINE KINASE TRCS"/>
    <property type="match status" value="1"/>
</dbReference>
<evidence type="ECO:0000256" key="10">
    <source>
        <dbReference type="SAM" id="Phobius"/>
    </source>
</evidence>
<dbReference type="InterPro" id="IPR005467">
    <property type="entry name" value="His_kinase_dom"/>
</dbReference>
<comment type="caution">
    <text evidence="12">The sequence shown here is derived from an EMBL/GenBank/DDBJ whole genome shotgun (WGS) entry which is preliminary data.</text>
</comment>
<keyword evidence="13" id="KW-1185">Reference proteome</keyword>
<feature type="domain" description="Histidine kinase" evidence="11">
    <location>
        <begin position="229"/>
        <end position="430"/>
    </location>
</feature>
<name>A0A318SBB0_9DEIO</name>
<evidence type="ECO:0000256" key="3">
    <source>
        <dbReference type="ARBA" id="ARBA00012438"/>
    </source>
</evidence>
<keyword evidence="6 10" id="KW-0812">Transmembrane</keyword>
<dbReference type="SMART" id="SM00387">
    <property type="entry name" value="HATPase_c"/>
    <property type="match status" value="1"/>
</dbReference>
<protein>
    <recommendedName>
        <fullName evidence="3">histidine kinase</fullName>
        <ecNumber evidence="3">2.7.13.3</ecNumber>
    </recommendedName>
</protein>
<dbReference type="RefSeq" id="WP_110885403.1">
    <property type="nucleotide sequence ID" value="NZ_QJSX01000002.1"/>
</dbReference>
<dbReference type="CDD" id="cd00082">
    <property type="entry name" value="HisKA"/>
    <property type="match status" value="1"/>
</dbReference>
<dbReference type="PROSITE" id="PS50109">
    <property type="entry name" value="HIS_KIN"/>
    <property type="match status" value="1"/>
</dbReference>
<evidence type="ECO:0000256" key="1">
    <source>
        <dbReference type="ARBA" id="ARBA00000085"/>
    </source>
</evidence>
<feature type="transmembrane region" description="Helical" evidence="10">
    <location>
        <begin position="147"/>
        <end position="167"/>
    </location>
</feature>
<evidence type="ECO:0000313" key="12">
    <source>
        <dbReference type="EMBL" id="PYE55862.1"/>
    </source>
</evidence>
<keyword evidence="8 10" id="KW-1133">Transmembrane helix</keyword>
<dbReference type="GO" id="GO:0000155">
    <property type="term" value="F:phosphorelay sensor kinase activity"/>
    <property type="evidence" value="ECO:0007669"/>
    <property type="project" value="InterPro"/>
</dbReference>
<keyword evidence="5" id="KW-0808">Transferase</keyword>
<dbReference type="InterPro" id="IPR036890">
    <property type="entry name" value="HATPase_C_sf"/>
</dbReference>
<dbReference type="InterPro" id="IPR003594">
    <property type="entry name" value="HATPase_dom"/>
</dbReference>
<dbReference type="OrthoDB" id="335833at2"/>
<dbReference type="SUPFAM" id="SSF47384">
    <property type="entry name" value="Homodimeric domain of signal transducing histidine kinase"/>
    <property type="match status" value="1"/>
</dbReference>
<dbReference type="InterPro" id="IPR004358">
    <property type="entry name" value="Sig_transdc_His_kin-like_C"/>
</dbReference>
<evidence type="ECO:0000256" key="7">
    <source>
        <dbReference type="ARBA" id="ARBA00022777"/>
    </source>
</evidence>
<dbReference type="PRINTS" id="PR00344">
    <property type="entry name" value="BCTRLSENSOR"/>
</dbReference>
<comment type="subcellular location">
    <subcellularLocation>
        <location evidence="2">Membrane</location>
    </subcellularLocation>
</comment>
<evidence type="ECO:0000256" key="5">
    <source>
        <dbReference type="ARBA" id="ARBA00022679"/>
    </source>
</evidence>
<dbReference type="Gene3D" id="3.30.565.10">
    <property type="entry name" value="Histidine kinase-like ATPase, C-terminal domain"/>
    <property type="match status" value="1"/>
</dbReference>
<dbReference type="PANTHER" id="PTHR45436">
    <property type="entry name" value="SENSOR HISTIDINE KINASE YKOH"/>
    <property type="match status" value="1"/>
</dbReference>
<evidence type="ECO:0000256" key="8">
    <source>
        <dbReference type="ARBA" id="ARBA00022989"/>
    </source>
</evidence>
<proteinExistence type="predicted"/>
<organism evidence="12 13">
    <name type="scientific">Deinococcus yavapaiensis KR-236</name>
    <dbReference type="NCBI Taxonomy" id="694435"/>
    <lineage>
        <taxon>Bacteria</taxon>
        <taxon>Thermotogati</taxon>
        <taxon>Deinococcota</taxon>
        <taxon>Deinococci</taxon>
        <taxon>Deinococcales</taxon>
        <taxon>Deinococcaceae</taxon>
        <taxon>Deinococcus</taxon>
    </lineage>
</organism>
<dbReference type="Gene3D" id="1.10.287.130">
    <property type="match status" value="1"/>
</dbReference>
<dbReference type="SUPFAM" id="SSF55874">
    <property type="entry name" value="ATPase domain of HSP90 chaperone/DNA topoisomerase II/histidine kinase"/>
    <property type="match status" value="1"/>
</dbReference>
<evidence type="ECO:0000313" key="13">
    <source>
        <dbReference type="Proteomes" id="UP000248326"/>
    </source>
</evidence>
<keyword evidence="4" id="KW-0597">Phosphoprotein</keyword>
<evidence type="ECO:0000259" key="11">
    <source>
        <dbReference type="PROSITE" id="PS50109"/>
    </source>
</evidence>
<dbReference type="EC" id="2.7.13.3" evidence="3"/>
<dbReference type="GO" id="GO:0005886">
    <property type="term" value="C:plasma membrane"/>
    <property type="evidence" value="ECO:0007669"/>
    <property type="project" value="TreeGrafter"/>
</dbReference>